<dbReference type="Pfam" id="PF00294">
    <property type="entry name" value="PfkB"/>
    <property type="match status" value="1"/>
</dbReference>
<dbReference type="InterPro" id="IPR029056">
    <property type="entry name" value="Ribokinase-like"/>
</dbReference>
<dbReference type="Gene3D" id="3.40.1190.20">
    <property type="match status" value="1"/>
</dbReference>
<dbReference type="InterPro" id="IPR011611">
    <property type="entry name" value="PfkB_dom"/>
</dbReference>
<reference evidence="4 5" key="1">
    <citation type="submission" date="2019-03" db="EMBL/GenBank/DDBJ databases">
        <title>Draft genome sequences of novel Actinobacteria.</title>
        <authorList>
            <person name="Sahin N."/>
            <person name="Ay H."/>
            <person name="Saygin H."/>
        </authorList>
    </citation>
    <scope>NUCLEOTIDE SEQUENCE [LARGE SCALE GENOMIC DNA]</scope>
    <source>
        <strain evidence="4 5">DSM 41900</strain>
    </source>
</reference>
<keyword evidence="1" id="KW-0808">Transferase</keyword>
<comment type="caution">
    <text evidence="4">The sequence shown here is derived from an EMBL/GenBank/DDBJ whole genome shotgun (WGS) entry which is preliminary data.</text>
</comment>
<dbReference type="GO" id="GO:0016301">
    <property type="term" value="F:kinase activity"/>
    <property type="evidence" value="ECO:0007669"/>
    <property type="project" value="UniProtKB-KW"/>
</dbReference>
<evidence type="ECO:0000256" key="1">
    <source>
        <dbReference type="ARBA" id="ARBA00022679"/>
    </source>
</evidence>
<dbReference type="SUPFAM" id="SSF53613">
    <property type="entry name" value="Ribokinase-like"/>
    <property type="match status" value="1"/>
</dbReference>
<protein>
    <submittedName>
        <fullName evidence="4">Ribokinase</fullName>
    </submittedName>
</protein>
<gene>
    <name evidence="4" type="ORF">E1283_33560</name>
</gene>
<evidence type="ECO:0000313" key="4">
    <source>
        <dbReference type="EMBL" id="TDC62738.1"/>
    </source>
</evidence>
<dbReference type="PRINTS" id="PR00990">
    <property type="entry name" value="RIBOKINASE"/>
</dbReference>
<dbReference type="PANTHER" id="PTHR10584">
    <property type="entry name" value="SUGAR KINASE"/>
    <property type="match status" value="1"/>
</dbReference>
<dbReference type="OrthoDB" id="9775849at2"/>
<proteinExistence type="predicted"/>
<dbReference type="RefSeq" id="WP_132821947.1">
    <property type="nucleotide sequence ID" value="NZ_SMKI01000617.1"/>
</dbReference>
<dbReference type="EMBL" id="SMKI01000617">
    <property type="protein sequence ID" value="TDC62738.1"/>
    <property type="molecule type" value="Genomic_DNA"/>
</dbReference>
<evidence type="ECO:0000259" key="3">
    <source>
        <dbReference type="Pfam" id="PF00294"/>
    </source>
</evidence>
<feature type="domain" description="Carbohydrate kinase PfkB" evidence="3">
    <location>
        <begin position="9"/>
        <end position="284"/>
    </location>
</feature>
<organism evidence="4 5">
    <name type="scientific">Streptomyces hainanensis</name>
    <dbReference type="NCBI Taxonomy" id="402648"/>
    <lineage>
        <taxon>Bacteria</taxon>
        <taxon>Bacillati</taxon>
        <taxon>Actinomycetota</taxon>
        <taxon>Actinomycetes</taxon>
        <taxon>Kitasatosporales</taxon>
        <taxon>Streptomycetaceae</taxon>
        <taxon>Streptomyces</taxon>
    </lineage>
</organism>
<keyword evidence="2 4" id="KW-0418">Kinase</keyword>
<dbReference type="GO" id="GO:0005829">
    <property type="term" value="C:cytosol"/>
    <property type="evidence" value="ECO:0007669"/>
    <property type="project" value="TreeGrafter"/>
</dbReference>
<evidence type="ECO:0000256" key="2">
    <source>
        <dbReference type="ARBA" id="ARBA00022777"/>
    </source>
</evidence>
<accession>A0A4R4SH11</accession>
<dbReference type="Proteomes" id="UP000295345">
    <property type="component" value="Unassembled WGS sequence"/>
</dbReference>
<keyword evidence="5" id="KW-1185">Reference proteome</keyword>
<dbReference type="PANTHER" id="PTHR10584:SF166">
    <property type="entry name" value="RIBOKINASE"/>
    <property type="match status" value="1"/>
</dbReference>
<sequence length="292" mass="28738">MTDGTAAAAVAVVGSANVDLVATVASAPAAGATVLASRYEEEVGGKGLNQAVAAARGVPTALVASVGDDPEARRVREHARDRGVDVSEVRGAAGSHTGRALITLFGGDNAIVVAPLANGLLTAAAVDAALGRLRPAVVLVQFEIPEDAVEAAALWCRGAGARLLVNPSPVRPVAAEVLALADPLLVNLGEAAALAGDGAPGDDGPGLARLLAPRVRSVVVTAGPAGAFVAAGGPVRHVPVPERVEVVDSSGAGDAFAGHLAARLAAGDDLAAAARAAVAVATRLVATPRDRR</sequence>
<dbReference type="GO" id="GO:0006796">
    <property type="term" value="P:phosphate-containing compound metabolic process"/>
    <property type="evidence" value="ECO:0007669"/>
    <property type="project" value="UniProtKB-ARBA"/>
</dbReference>
<dbReference type="InterPro" id="IPR002139">
    <property type="entry name" value="Ribo/fructo_kinase"/>
</dbReference>
<evidence type="ECO:0000313" key="5">
    <source>
        <dbReference type="Proteomes" id="UP000295345"/>
    </source>
</evidence>
<name>A0A4R4SH11_9ACTN</name>
<dbReference type="AlphaFoldDB" id="A0A4R4SH11"/>